<proteinExistence type="predicted"/>
<reference evidence="1" key="1">
    <citation type="submission" date="2022-06" db="EMBL/GenBank/DDBJ databases">
        <authorList>
            <person name="Berger JAMES D."/>
            <person name="Berger JAMES D."/>
        </authorList>
    </citation>
    <scope>NUCLEOTIDE SEQUENCE [LARGE SCALE GENOMIC DNA]</scope>
</reference>
<keyword evidence="1" id="KW-1185">Reference proteome</keyword>
<dbReference type="WBParaSite" id="TREG1_620.1">
    <property type="protein sequence ID" value="TREG1_620.1"/>
    <property type="gene ID" value="TREG1_620"/>
</dbReference>
<dbReference type="Proteomes" id="UP000050795">
    <property type="component" value="Unassembled WGS sequence"/>
</dbReference>
<evidence type="ECO:0000313" key="1">
    <source>
        <dbReference type="Proteomes" id="UP000050795"/>
    </source>
</evidence>
<organism evidence="1 2">
    <name type="scientific">Trichobilharzia regenti</name>
    <name type="common">Nasal bird schistosome</name>
    <dbReference type="NCBI Taxonomy" id="157069"/>
    <lineage>
        <taxon>Eukaryota</taxon>
        <taxon>Metazoa</taxon>
        <taxon>Spiralia</taxon>
        <taxon>Lophotrochozoa</taxon>
        <taxon>Platyhelminthes</taxon>
        <taxon>Trematoda</taxon>
        <taxon>Digenea</taxon>
        <taxon>Strigeidida</taxon>
        <taxon>Schistosomatoidea</taxon>
        <taxon>Schistosomatidae</taxon>
        <taxon>Trichobilharzia</taxon>
    </lineage>
</organism>
<reference evidence="2" key="2">
    <citation type="submission" date="2023-11" db="UniProtKB">
        <authorList>
            <consortium name="WormBaseParasite"/>
        </authorList>
    </citation>
    <scope>IDENTIFICATION</scope>
</reference>
<sequence>MDAPEEPLDLTTVCRDLSGVLKTNICNYKCEGMQRSTVLGLEMETVTSSSGVTSYFMPTISQITASTTFTSTLTTPLNIPSTAVTITSLLSTSLRMSANLLMQSARLYELLKFSNHNMHNSYQNTSYSRDLNEVKDIPINLEYKSTDINSQQDEICLDKSILLKTETDTDEENSV</sequence>
<name>A0AA85K6B1_TRIRE</name>
<dbReference type="AlphaFoldDB" id="A0AA85K6B1"/>
<protein>
    <submittedName>
        <fullName evidence="2">Uncharacterized protein</fullName>
    </submittedName>
</protein>
<evidence type="ECO:0000313" key="2">
    <source>
        <dbReference type="WBParaSite" id="TREG1_620.1"/>
    </source>
</evidence>
<accession>A0AA85K6B1</accession>